<dbReference type="InterPro" id="IPR033116">
    <property type="entry name" value="TRYPSIN_SER"/>
</dbReference>
<keyword evidence="4 9" id="KW-0378">Hydrolase</keyword>
<evidence type="ECO:0000313" key="13">
    <source>
        <dbReference type="EMBL" id="KAH0821096.1"/>
    </source>
</evidence>
<organism evidence="13 14">
    <name type="scientific">Tenebrio molitor</name>
    <name type="common">Yellow mealworm beetle</name>
    <dbReference type="NCBI Taxonomy" id="7067"/>
    <lineage>
        <taxon>Eukaryota</taxon>
        <taxon>Metazoa</taxon>
        <taxon>Ecdysozoa</taxon>
        <taxon>Arthropoda</taxon>
        <taxon>Hexapoda</taxon>
        <taxon>Insecta</taxon>
        <taxon>Pterygota</taxon>
        <taxon>Neoptera</taxon>
        <taxon>Endopterygota</taxon>
        <taxon>Coleoptera</taxon>
        <taxon>Polyphaga</taxon>
        <taxon>Cucujiformia</taxon>
        <taxon>Tenebrionidae</taxon>
        <taxon>Tenebrio</taxon>
    </lineage>
</organism>
<dbReference type="CDD" id="cd00190">
    <property type="entry name" value="Tryp_SPc"/>
    <property type="match status" value="1"/>
</dbReference>
<evidence type="ECO:0000256" key="5">
    <source>
        <dbReference type="ARBA" id="ARBA00022825"/>
    </source>
</evidence>
<dbReference type="Proteomes" id="UP000719412">
    <property type="component" value="Unassembled WGS sequence"/>
</dbReference>
<dbReference type="PROSITE" id="PS00134">
    <property type="entry name" value="TRYPSIN_HIS"/>
    <property type="match status" value="1"/>
</dbReference>
<dbReference type="InterPro" id="IPR050598">
    <property type="entry name" value="AminoAcid_Transporter"/>
</dbReference>
<keyword evidence="7 10" id="KW-0472">Membrane</keyword>
<reference evidence="13" key="1">
    <citation type="journal article" date="2020" name="J Insects Food Feed">
        <title>The yellow mealworm (Tenebrio molitor) genome: a resource for the emerging insects as food and feed industry.</title>
        <authorList>
            <person name="Eriksson T."/>
            <person name="Andere A."/>
            <person name="Kelstrup H."/>
            <person name="Emery V."/>
            <person name="Picard C."/>
        </authorList>
    </citation>
    <scope>NUCLEOTIDE SEQUENCE</scope>
    <source>
        <strain evidence="13">Stoneville</strain>
        <tissue evidence="13">Whole head</tissue>
    </source>
</reference>
<dbReference type="SUPFAM" id="SSF50494">
    <property type="entry name" value="Trypsin-like serine proteases"/>
    <property type="match status" value="1"/>
</dbReference>
<accession>A0A8J6HWH8</accession>
<comment type="subcellular location">
    <subcellularLocation>
        <location evidence="1">Membrane</location>
        <topology evidence="1">Multi-pass membrane protein</topology>
    </subcellularLocation>
</comment>
<keyword evidence="3 10" id="KW-0812">Transmembrane</keyword>
<reference evidence="13" key="2">
    <citation type="submission" date="2021-08" db="EMBL/GenBank/DDBJ databases">
        <authorList>
            <person name="Eriksson T."/>
        </authorList>
    </citation>
    <scope>NUCLEOTIDE SEQUENCE</scope>
    <source>
        <strain evidence="13">Stoneville</strain>
        <tissue evidence="13">Whole head</tissue>
    </source>
</reference>
<evidence type="ECO:0000256" key="6">
    <source>
        <dbReference type="ARBA" id="ARBA00022989"/>
    </source>
</evidence>
<feature type="signal peptide" evidence="11">
    <location>
        <begin position="1"/>
        <end position="16"/>
    </location>
</feature>
<evidence type="ECO:0000256" key="1">
    <source>
        <dbReference type="ARBA" id="ARBA00004141"/>
    </source>
</evidence>
<evidence type="ECO:0000256" key="2">
    <source>
        <dbReference type="ARBA" id="ARBA00022670"/>
    </source>
</evidence>
<keyword evidence="5 9" id="KW-0720">Serine protease</keyword>
<dbReference type="InterPro" id="IPR001314">
    <property type="entry name" value="Peptidase_S1A"/>
</dbReference>
<dbReference type="InterPro" id="IPR002293">
    <property type="entry name" value="AA/rel_permease1"/>
</dbReference>
<evidence type="ECO:0000256" key="3">
    <source>
        <dbReference type="ARBA" id="ARBA00022692"/>
    </source>
</evidence>
<dbReference type="Pfam" id="PF13520">
    <property type="entry name" value="AA_permease_2"/>
    <property type="match status" value="1"/>
</dbReference>
<feature type="transmembrane region" description="Helical" evidence="10">
    <location>
        <begin position="316"/>
        <end position="338"/>
    </location>
</feature>
<dbReference type="GO" id="GO:0015179">
    <property type="term" value="F:L-amino acid transmembrane transporter activity"/>
    <property type="evidence" value="ECO:0007669"/>
    <property type="project" value="TreeGrafter"/>
</dbReference>
<dbReference type="InterPro" id="IPR018114">
    <property type="entry name" value="TRYPSIN_HIS"/>
</dbReference>
<keyword evidence="2 9" id="KW-0645">Protease</keyword>
<evidence type="ECO:0000256" key="4">
    <source>
        <dbReference type="ARBA" id="ARBA00022801"/>
    </source>
</evidence>
<sequence length="516" mass="56265">MKTGVVVLTVLALTSALPKSTKLNFRNLYKPPAGKIKIKTNPRIIGGQEATPHSIPYQAFLEIYSESQMWYCGGTLVSQNYILTAGHCGVDAVKLDVILGAHKALQPEDTQLVLTTTEVKVHEEYDGDNIFNDIALVKLPRTISLTSAIQPSVLPSYGDINNTFSEVRANVSGWGLTDMYETKPSEVLHYLEMRVTTNKECDDNFNATIIPSMICTSGEDDTGSCSGDSGGPLVTDGVQIGIVSFGVIFCMPGYPSGFTRITSFLDWIAANSDVKIITRGWRIRIQTVVSSQRGHDIMEGDKKTDDEITLKPKMTLVNGITVIVGSIIGSGIFVSPAGVLMHTGSVNASLLVWTISGIFSMVGAYCYAELGTMIRKSGADYAYIMETFGPFLAFIRLWIECMIVRPCSQAIVALTFSVYVMKPFFPECQPPEDAARLLAVCCICVLTFVNCYDVKWATRVQDIFTYAKLLALFVIIAAGGYQLLNGRYSHTRVAQRACFGSSAKTTLDVLDPSGLV</sequence>
<feature type="transmembrane region" description="Helical" evidence="10">
    <location>
        <begin position="466"/>
        <end position="484"/>
    </location>
</feature>
<dbReference type="GO" id="GO:0004252">
    <property type="term" value="F:serine-type endopeptidase activity"/>
    <property type="evidence" value="ECO:0007669"/>
    <property type="project" value="InterPro"/>
</dbReference>
<gene>
    <name evidence="13" type="ORF">GEV33_001695</name>
</gene>
<dbReference type="PROSITE" id="PS50240">
    <property type="entry name" value="TRYPSIN_DOM"/>
    <property type="match status" value="1"/>
</dbReference>
<dbReference type="AlphaFoldDB" id="A0A8J6HWH8"/>
<feature type="transmembrane region" description="Helical" evidence="10">
    <location>
        <begin position="437"/>
        <end position="454"/>
    </location>
</feature>
<keyword evidence="11" id="KW-0732">Signal</keyword>
<evidence type="ECO:0000256" key="11">
    <source>
        <dbReference type="SAM" id="SignalP"/>
    </source>
</evidence>
<evidence type="ECO:0000256" key="10">
    <source>
        <dbReference type="SAM" id="Phobius"/>
    </source>
</evidence>
<dbReference type="EMBL" id="JABDTM020009400">
    <property type="protein sequence ID" value="KAH0821096.1"/>
    <property type="molecule type" value="Genomic_DNA"/>
</dbReference>
<dbReference type="InterPro" id="IPR001254">
    <property type="entry name" value="Trypsin_dom"/>
</dbReference>
<feature type="chain" id="PRO_5035168820" description="Peptidase S1 domain-containing protein" evidence="11">
    <location>
        <begin position="17"/>
        <end position="516"/>
    </location>
</feature>
<dbReference type="FunFam" id="2.40.10.10:FF:000034">
    <property type="entry name" value="Eupolytin"/>
    <property type="match status" value="1"/>
</dbReference>
<proteinExistence type="predicted"/>
<dbReference type="FunFam" id="1.20.1740.10:FF:000056">
    <property type="entry name" value="Y+L amino acid transporter 2"/>
    <property type="match status" value="1"/>
</dbReference>
<evidence type="ECO:0000259" key="12">
    <source>
        <dbReference type="PROSITE" id="PS50240"/>
    </source>
</evidence>
<feature type="domain" description="Peptidase S1" evidence="12">
    <location>
        <begin position="44"/>
        <end position="273"/>
    </location>
</feature>
<dbReference type="Pfam" id="PF00089">
    <property type="entry name" value="Trypsin"/>
    <property type="match status" value="1"/>
</dbReference>
<keyword evidence="6 10" id="KW-1133">Transmembrane helix</keyword>
<dbReference type="GO" id="GO:0016020">
    <property type="term" value="C:membrane"/>
    <property type="evidence" value="ECO:0007669"/>
    <property type="project" value="UniProtKB-SubCell"/>
</dbReference>
<dbReference type="PRINTS" id="PR00722">
    <property type="entry name" value="CHYMOTRYPSIN"/>
</dbReference>
<keyword evidence="8" id="KW-1015">Disulfide bond</keyword>
<dbReference type="Gene3D" id="2.40.10.10">
    <property type="entry name" value="Trypsin-like serine proteases"/>
    <property type="match status" value="1"/>
</dbReference>
<keyword evidence="14" id="KW-1185">Reference proteome</keyword>
<evidence type="ECO:0000256" key="8">
    <source>
        <dbReference type="ARBA" id="ARBA00023157"/>
    </source>
</evidence>
<dbReference type="PANTHER" id="PTHR11785">
    <property type="entry name" value="AMINO ACID TRANSPORTER"/>
    <property type="match status" value="1"/>
</dbReference>
<dbReference type="SMART" id="SM00020">
    <property type="entry name" value="Tryp_SPc"/>
    <property type="match status" value="1"/>
</dbReference>
<evidence type="ECO:0000256" key="7">
    <source>
        <dbReference type="ARBA" id="ARBA00023136"/>
    </source>
</evidence>
<evidence type="ECO:0000313" key="14">
    <source>
        <dbReference type="Proteomes" id="UP000719412"/>
    </source>
</evidence>
<name>A0A8J6HWH8_TENMO</name>
<dbReference type="InterPro" id="IPR043504">
    <property type="entry name" value="Peptidase_S1_PA_chymotrypsin"/>
</dbReference>
<dbReference type="InterPro" id="IPR009003">
    <property type="entry name" value="Peptidase_S1_PA"/>
</dbReference>
<feature type="transmembrane region" description="Helical" evidence="10">
    <location>
        <begin position="350"/>
        <end position="370"/>
    </location>
</feature>
<comment type="caution">
    <text evidence="13">The sequence shown here is derived from an EMBL/GenBank/DDBJ whole genome shotgun (WGS) entry which is preliminary data.</text>
</comment>
<evidence type="ECO:0000256" key="9">
    <source>
        <dbReference type="RuleBase" id="RU363034"/>
    </source>
</evidence>
<dbReference type="PROSITE" id="PS00135">
    <property type="entry name" value="TRYPSIN_SER"/>
    <property type="match status" value="1"/>
</dbReference>
<dbReference type="GO" id="GO:0006508">
    <property type="term" value="P:proteolysis"/>
    <property type="evidence" value="ECO:0007669"/>
    <property type="project" value="UniProtKB-KW"/>
</dbReference>
<dbReference type="PANTHER" id="PTHR11785:SF531">
    <property type="entry name" value="LARGE NEUTRAL AMINO ACIDS TRANSPORTER SMALL SUBUNIT 1"/>
    <property type="match status" value="1"/>
</dbReference>
<dbReference type="Gene3D" id="1.20.1740.10">
    <property type="entry name" value="Amino acid/polyamine transporter I"/>
    <property type="match status" value="1"/>
</dbReference>
<protein>
    <recommendedName>
        <fullName evidence="12">Peptidase S1 domain-containing protein</fullName>
    </recommendedName>
</protein>